<dbReference type="OrthoDB" id="7284504at2"/>
<keyword evidence="1" id="KW-0732">Signal</keyword>
<dbReference type="AlphaFoldDB" id="A0A269Y1C8"/>
<evidence type="ECO:0000256" key="1">
    <source>
        <dbReference type="SAM" id="SignalP"/>
    </source>
</evidence>
<protein>
    <submittedName>
        <fullName evidence="2">Uncharacterized protein</fullName>
    </submittedName>
</protein>
<gene>
    <name evidence="2" type="ORF">B8X00_06565</name>
</gene>
<accession>A0A269Y1C8</accession>
<sequence>MIMRRLSLILLYGMIFSPVIAKAEDHFPDDVAGFFHDADLCQYLAGEWDNTLPRKRKNELSYAMQKNCSDIYKKQTYFEEKYAQNKPVMKKLKSYEF</sequence>
<proteinExistence type="predicted"/>
<evidence type="ECO:0000313" key="2">
    <source>
        <dbReference type="EMBL" id="PAK78456.1"/>
    </source>
</evidence>
<evidence type="ECO:0000313" key="3">
    <source>
        <dbReference type="Proteomes" id="UP000216151"/>
    </source>
</evidence>
<reference evidence="2 3" key="1">
    <citation type="submission" date="2017-04" db="EMBL/GenBank/DDBJ databases">
        <title>Kefir bacterial isolates.</title>
        <authorList>
            <person name="Kim Y."/>
            <person name="Blasche S."/>
            <person name="Patil K.R."/>
        </authorList>
    </citation>
    <scope>NUCLEOTIDE SEQUENCE [LARGE SCALE GENOMIC DNA]</scope>
    <source>
        <strain evidence="2 3">KR</strain>
    </source>
</reference>
<feature type="chain" id="PRO_5012537844" evidence="1">
    <location>
        <begin position="24"/>
        <end position="97"/>
    </location>
</feature>
<feature type="signal peptide" evidence="1">
    <location>
        <begin position="1"/>
        <end position="23"/>
    </location>
</feature>
<comment type="caution">
    <text evidence="2">The sequence shown here is derived from an EMBL/GenBank/DDBJ whole genome shotgun (WGS) entry which is preliminary data.</text>
</comment>
<name>A0A269Y1C8_9PROT</name>
<keyword evidence="3" id="KW-1185">Reference proteome</keyword>
<organism evidence="2 3">
    <name type="scientific">Acetobacter fabarum</name>
    <dbReference type="NCBI Taxonomy" id="483199"/>
    <lineage>
        <taxon>Bacteria</taxon>
        <taxon>Pseudomonadati</taxon>
        <taxon>Pseudomonadota</taxon>
        <taxon>Alphaproteobacteria</taxon>
        <taxon>Acetobacterales</taxon>
        <taxon>Acetobacteraceae</taxon>
        <taxon>Acetobacter</taxon>
    </lineage>
</organism>
<dbReference type="EMBL" id="NCXK01000005">
    <property type="protein sequence ID" value="PAK78456.1"/>
    <property type="molecule type" value="Genomic_DNA"/>
</dbReference>
<dbReference type="Proteomes" id="UP000216151">
    <property type="component" value="Unassembled WGS sequence"/>
</dbReference>